<dbReference type="GO" id="GO:0006457">
    <property type="term" value="P:protein folding"/>
    <property type="evidence" value="ECO:0007669"/>
    <property type="project" value="InterPro"/>
</dbReference>
<evidence type="ECO:0000259" key="7">
    <source>
        <dbReference type="PROSITE" id="PS50072"/>
    </source>
</evidence>
<dbReference type="Gene3D" id="2.40.100.10">
    <property type="entry name" value="Cyclophilin-like"/>
    <property type="match status" value="1"/>
</dbReference>
<dbReference type="EC" id="5.2.1.8" evidence="5"/>
<evidence type="ECO:0000313" key="9">
    <source>
        <dbReference type="Proteomes" id="UP000051269"/>
    </source>
</evidence>
<dbReference type="PANTHER" id="PTHR45625">
    <property type="entry name" value="PEPTIDYL-PROLYL CIS-TRANS ISOMERASE-RELATED"/>
    <property type="match status" value="1"/>
</dbReference>
<evidence type="ECO:0000256" key="6">
    <source>
        <dbReference type="SAM" id="MobiDB-lite"/>
    </source>
</evidence>
<feature type="compositionally biased region" description="Basic and acidic residues" evidence="6">
    <location>
        <begin position="102"/>
        <end position="112"/>
    </location>
</feature>
<feature type="domain" description="PPIase cyclophilin-type" evidence="7">
    <location>
        <begin position="7"/>
        <end position="164"/>
    </location>
</feature>
<dbReference type="SUPFAM" id="SSF50891">
    <property type="entry name" value="Cyclophilin-like"/>
    <property type="match status" value="1"/>
</dbReference>
<feature type="region of interest" description="Disordered" evidence="6">
    <location>
        <begin position="59"/>
        <end position="114"/>
    </location>
</feature>
<evidence type="ECO:0000256" key="1">
    <source>
        <dbReference type="ARBA" id="ARBA00002388"/>
    </source>
</evidence>
<comment type="caution">
    <text evidence="8">The sequence shown here is derived from an EMBL/GenBank/DDBJ whole genome shotgun (WGS) entry which is preliminary data.</text>
</comment>
<keyword evidence="4 5" id="KW-0413">Isomerase</keyword>
<feature type="region of interest" description="Disordered" evidence="6">
    <location>
        <begin position="148"/>
        <end position="173"/>
    </location>
</feature>
<dbReference type="Pfam" id="PF00160">
    <property type="entry name" value="Pro_isomerase"/>
    <property type="match status" value="1"/>
</dbReference>
<gene>
    <name evidence="8" type="ORF">ABR82_03225</name>
</gene>
<protein>
    <recommendedName>
        <fullName evidence="5">Peptidyl-prolyl cis-trans isomerase</fullName>
        <shortName evidence="5">PPIase</shortName>
        <ecNumber evidence="5">5.2.1.8</ecNumber>
    </recommendedName>
</protein>
<feature type="compositionally biased region" description="Basic and acidic residues" evidence="6">
    <location>
        <begin position="64"/>
        <end position="74"/>
    </location>
</feature>
<evidence type="ECO:0000256" key="4">
    <source>
        <dbReference type="ARBA" id="ARBA00023235"/>
    </source>
</evidence>
<sequence length="173" mass="18777">MKPTLVEEDIVTLTTDDGIIVIKLDVIKCPKHSENFKKLVKDGFYDGTTFHRVIPGFMIQGGDPKSKNSDDRGSHGTGGPGYTIPAEIGNKHKRGTVSAARLGDEGNPKRDSSGSQFFICVTETAFLDGQYSAFGEVIEGMEVADKIVAKPRDPRDNPKSPVTMKAKLGRPKN</sequence>
<dbReference type="InterPro" id="IPR044666">
    <property type="entry name" value="Cyclophilin_A-like"/>
</dbReference>
<feature type="compositionally biased region" description="Basic and acidic residues" evidence="6">
    <location>
        <begin position="148"/>
        <end position="158"/>
    </location>
</feature>
<dbReference type="Proteomes" id="UP000051269">
    <property type="component" value="Unassembled WGS sequence"/>
</dbReference>
<dbReference type="PANTHER" id="PTHR45625:SF4">
    <property type="entry name" value="PEPTIDYLPROLYL ISOMERASE DOMAIN AND WD REPEAT-CONTAINING PROTEIN 1"/>
    <property type="match status" value="1"/>
</dbReference>
<dbReference type="InterPro" id="IPR020892">
    <property type="entry name" value="Cyclophilin-type_PPIase_CS"/>
</dbReference>
<proteinExistence type="inferred from homology"/>
<dbReference type="PIRSF" id="PIRSF001467">
    <property type="entry name" value="Peptidylpro_ismrse"/>
    <property type="match status" value="1"/>
</dbReference>
<dbReference type="GO" id="GO:0003755">
    <property type="term" value="F:peptidyl-prolyl cis-trans isomerase activity"/>
    <property type="evidence" value="ECO:0007669"/>
    <property type="project" value="UniProtKB-UniRule"/>
</dbReference>
<name>A0A0R2RJ23_9BACT</name>
<evidence type="ECO:0000256" key="2">
    <source>
        <dbReference type="ARBA" id="ARBA00007365"/>
    </source>
</evidence>
<comment type="function">
    <text evidence="1 5">PPIases accelerate the folding of proteins. It catalyzes the cis-trans isomerization of proline imidic peptide bonds in oligopeptides.</text>
</comment>
<dbReference type="CDD" id="cd00317">
    <property type="entry name" value="cyclophilin"/>
    <property type="match status" value="1"/>
</dbReference>
<comment type="similarity">
    <text evidence="2 5">Belongs to the cyclophilin-type PPIase family.</text>
</comment>
<evidence type="ECO:0000256" key="3">
    <source>
        <dbReference type="ARBA" id="ARBA00023110"/>
    </source>
</evidence>
<accession>A0A0R2RJ23</accession>
<evidence type="ECO:0000313" key="8">
    <source>
        <dbReference type="EMBL" id="KRO62470.1"/>
    </source>
</evidence>
<keyword evidence="3 5" id="KW-0697">Rotamase</keyword>
<dbReference type="EMBL" id="LIBO01000072">
    <property type="protein sequence ID" value="KRO62470.1"/>
    <property type="molecule type" value="Genomic_DNA"/>
</dbReference>
<dbReference type="AlphaFoldDB" id="A0A0R2RJ23"/>
<dbReference type="InterPro" id="IPR024936">
    <property type="entry name" value="Cyclophilin-type_PPIase"/>
</dbReference>
<evidence type="ECO:0000256" key="5">
    <source>
        <dbReference type="RuleBase" id="RU363019"/>
    </source>
</evidence>
<comment type="catalytic activity">
    <reaction evidence="5">
        <text>[protein]-peptidylproline (omega=180) = [protein]-peptidylproline (omega=0)</text>
        <dbReference type="Rhea" id="RHEA:16237"/>
        <dbReference type="Rhea" id="RHEA-COMP:10747"/>
        <dbReference type="Rhea" id="RHEA-COMP:10748"/>
        <dbReference type="ChEBI" id="CHEBI:83833"/>
        <dbReference type="ChEBI" id="CHEBI:83834"/>
        <dbReference type="EC" id="5.2.1.8"/>
    </reaction>
</comment>
<dbReference type="PROSITE" id="PS50072">
    <property type="entry name" value="CSA_PPIASE_2"/>
    <property type="match status" value="1"/>
</dbReference>
<dbReference type="InterPro" id="IPR029000">
    <property type="entry name" value="Cyclophilin-like_dom_sf"/>
</dbReference>
<dbReference type="PRINTS" id="PR00153">
    <property type="entry name" value="CSAPPISMRASE"/>
</dbReference>
<organism evidence="8 9">
    <name type="scientific">Verrucomicrobia subdivision 6 bacterium BACL9 MAG-120507-bin52</name>
    <dbReference type="NCBI Taxonomy" id="1655590"/>
    <lineage>
        <taxon>Bacteria</taxon>
        <taxon>Pseudomonadati</taxon>
        <taxon>Verrucomicrobiota</taxon>
        <taxon>Verrucomicrobiia</taxon>
        <taxon>Verrucomicrobiales</taxon>
        <taxon>Verrucomicrobia subdivision 6</taxon>
    </lineage>
</organism>
<reference evidence="8 9" key="1">
    <citation type="submission" date="2015-10" db="EMBL/GenBank/DDBJ databases">
        <title>Metagenome-Assembled Genomes uncover a global brackish microbiome.</title>
        <authorList>
            <person name="Hugerth L.W."/>
            <person name="Larsson J."/>
            <person name="Alneberg J."/>
            <person name="Lindh M.V."/>
            <person name="Legrand C."/>
            <person name="Pinhassi J."/>
            <person name="Andersson A.F."/>
        </authorList>
    </citation>
    <scope>NUCLEOTIDE SEQUENCE [LARGE SCALE GENOMIC DNA]</scope>
    <source>
        <strain evidence="8">BACL18 MAG-120507-bin52</strain>
    </source>
</reference>
<dbReference type="PROSITE" id="PS00170">
    <property type="entry name" value="CSA_PPIASE_1"/>
    <property type="match status" value="1"/>
</dbReference>
<dbReference type="InterPro" id="IPR002130">
    <property type="entry name" value="Cyclophilin-type_PPIase_dom"/>
</dbReference>